<protein>
    <submittedName>
        <fullName evidence="2">Toll/interleukin-1 receptor domain-containing protein</fullName>
    </submittedName>
</protein>
<dbReference type="EMBL" id="JAANCM010000002">
    <property type="protein sequence ID" value="NHT75269.1"/>
    <property type="molecule type" value="Genomic_DNA"/>
</dbReference>
<proteinExistence type="predicted"/>
<dbReference type="InterPro" id="IPR051082">
    <property type="entry name" value="Pentapeptide-BTB/POZ_domain"/>
</dbReference>
<organism evidence="2 3">
    <name type="scientific">Ferranicluibacter rubi</name>
    <dbReference type="NCBI Taxonomy" id="2715133"/>
    <lineage>
        <taxon>Bacteria</taxon>
        <taxon>Pseudomonadati</taxon>
        <taxon>Pseudomonadota</taxon>
        <taxon>Alphaproteobacteria</taxon>
        <taxon>Hyphomicrobiales</taxon>
        <taxon>Rhizobiaceae</taxon>
        <taxon>Ferranicluibacter</taxon>
    </lineage>
</organism>
<dbReference type="InterPro" id="IPR000157">
    <property type="entry name" value="TIR_dom"/>
</dbReference>
<dbReference type="Gene3D" id="3.40.50.10140">
    <property type="entry name" value="Toll/interleukin-1 receptor homology (TIR) domain"/>
    <property type="match status" value="1"/>
</dbReference>
<gene>
    <name evidence="2" type="ORF">G8E10_05825</name>
</gene>
<evidence type="ECO:0000313" key="2">
    <source>
        <dbReference type="EMBL" id="NHT75269.1"/>
    </source>
</evidence>
<dbReference type="InterPro" id="IPR035897">
    <property type="entry name" value="Toll_tir_struct_dom_sf"/>
</dbReference>
<evidence type="ECO:0000259" key="1">
    <source>
        <dbReference type="Pfam" id="PF13676"/>
    </source>
</evidence>
<dbReference type="InterPro" id="IPR001646">
    <property type="entry name" value="5peptide_repeat"/>
</dbReference>
<reference evidence="2" key="1">
    <citation type="submission" date="2020-03" db="EMBL/GenBank/DDBJ databases">
        <title>Ferranicluibacter endophyticum gen. nov., sp. nov., a new genus isolated from Rubus ulmifolius Schott. stem.</title>
        <authorList>
            <person name="Roca-Couso R."/>
            <person name="Flores-Felix J.D."/>
            <person name="Igual J.M."/>
            <person name="Rivas R."/>
        </authorList>
    </citation>
    <scope>NUCLEOTIDE SEQUENCE</scope>
    <source>
        <strain evidence="2">CRRU44</strain>
    </source>
</reference>
<dbReference type="GO" id="GO:0007165">
    <property type="term" value="P:signal transduction"/>
    <property type="evidence" value="ECO:0007669"/>
    <property type="project" value="InterPro"/>
</dbReference>
<name>A0AA43ZCW6_9HYPH</name>
<dbReference type="SUPFAM" id="SSF52200">
    <property type="entry name" value="Toll/Interleukin receptor TIR domain"/>
    <property type="match status" value="1"/>
</dbReference>
<evidence type="ECO:0000313" key="3">
    <source>
        <dbReference type="Proteomes" id="UP001155840"/>
    </source>
</evidence>
<dbReference type="Gene3D" id="2.160.20.80">
    <property type="entry name" value="E3 ubiquitin-protein ligase SopA"/>
    <property type="match status" value="1"/>
</dbReference>
<dbReference type="RefSeq" id="WP_167127715.1">
    <property type="nucleotide sequence ID" value="NZ_JAANCM010000002.1"/>
</dbReference>
<dbReference type="Proteomes" id="UP001155840">
    <property type="component" value="Unassembled WGS sequence"/>
</dbReference>
<accession>A0AA43ZCW6</accession>
<dbReference type="Pfam" id="PF13676">
    <property type="entry name" value="TIR_2"/>
    <property type="match status" value="1"/>
</dbReference>
<keyword evidence="3" id="KW-1185">Reference proteome</keyword>
<feature type="domain" description="TIR" evidence="1">
    <location>
        <begin position="211"/>
        <end position="315"/>
    </location>
</feature>
<sequence length="608" mass="66902">MANATHMRWVKQGSEAWNARREERYFVPSLKNADLRGLDLAYMNLRGALLTGANLEGADLTHSILMGAQMVGTKLTDADMSFAKASTATMANSDMKGTNLHHASLDQCDLRKSDLRGVDLSNVYLVGANLSKARLAGAKISSERYHDVTAFADGLNQRQINEMIGDTGIVLPNGLEYPSHWAIVEEPSESFAEDEKNPAMEQAAPNMQHSVFISYAHQDLETAKLIKAILLDEGISAWWDQDIAIGDNWREAIDNKITETKVVLTLWTVFSVQSAAVTEEASRAQAEKKLIHVRLDNSKLPYGFMETQYADLRKWNGLRSDPELIKLLQSLKDKLSPPDNDEVKRRIIAATPMAAVVEDGMITAKDSPPSASPPFPDEFDLNRRLEAQETLAKKLLDAFHSLPNNLGAAIRFDLSHFIDQVSARPASWYILSDSIDDIRSYLDMDEDVSWPGSTRNGLHKLCTNHEALRPRLQPAQPAPLDAQAPLPAPLPDPDKMSEAAIQEIADVASKAFRSSDAENVLTEPAVRTGEYLAVELNEARAIQVVSAKSGEVKRKKTTKGLLALAGFVGSAITSIGYGVSTNILTSPEAASRLRQILEKLFNLMSELF</sequence>
<dbReference type="PANTHER" id="PTHR14136">
    <property type="entry name" value="BTB_POZ DOMAIN-CONTAINING PROTEIN KCTD9"/>
    <property type="match status" value="1"/>
</dbReference>
<comment type="caution">
    <text evidence="2">The sequence shown here is derived from an EMBL/GenBank/DDBJ whole genome shotgun (WGS) entry which is preliminary data.</text>
</comment>
<dbReference type="SUPFAM" id="SSF141571">
    <property type="entry name" value="Pentapeptide repeat-like"/>
    <property type="match status" value="1"/>
</dbReference>
<dbReference type="AlphaFoldDB" id="A0AA43ZCW6"/>
<dbReference type="Pfam" id="PF00805">
    <property type="entry name" value="Pentapeptide"/>
    <property type="match status" value="3"/>
</dbReference>
<keyword evidence="2" id="KW-0675">Receptor</keyword>
<dbReference type="PANTHER" id="PTHR14136:SF17">
    <property type="entry name" value="BTB_POZ DOMAIN-CONTAINING PROTEIN KCTD9"/>
    <property type="match status" value="1"/>
</dbReference>